<dbReference type="Gene3D" id="3.40.50.620">
    <property type="entry name" value="HUPs"/>
    <property type="match status" value="1"/>
</dbReference>
<reference evidence="8" key="1">
    <citation type="submission" date="2018-08" db="EMBL/GenBank/DDBJ databases">
        <authorList>
            <person name="Kim S.-J."/>
            <person name="Jung G.-Y."/>
        </authorList>
    </citation>
    <scope>NUCLEOTIDE SEQUENCE [LARGE SCALE GENOMIC DNA]</scope>
    <source>
        <strain evidence="8">GY_H</strain>
    </source>
</reference>
<evidence type="ECO:0000256" key="3">
    <source>
        <dbReference type="ARBA" id="ARBA00023002"/>
    </source>
</evidence>
<dbReference type="PRINTS" id="PR00315">
    <property type="entry name" value="ELONGATNFCT"/>
</dbReference>
<dbReference type="Pfam" id="PF01507">
    <property type="entry name" value="PAPS_reduct"/>
    <property type="match status" value="1"/>
</dbReference>
<comment type="subcellular location">
    <subcellularLocation>
        <location evidence="5">Cytoplasm</location>
    </subcellularLocation>
</comment>
<dbReference type="InterPro" id="IPR027417">
    <property type="entry name" value="P-loop_NTPase"/>
</dbReference>
<keyword evidence="2" id="KW-0547">Nucleotide-binding</keyword>
<keyword evidence="5" id="KW-0479">Metal-binding</keyword>
<feature type="domain" description="Tr-type G" evidence="6">
    <location>
        <begin position="16"/>
        <end position="228"/>
    </location>
</feature>
<keyword evidence="3 5" id="KW-0560">Oxidoreductase</keyword>
<dbReference type="GO" id="GO:0051539">
    <property type="term" value="F:4 iron, 4 sulfur cluster binding"/>
    <property type="evidence" value="ECO:0007669"/>
    <property type="project" value="UniProtKB-UniRule"/>
</dbReference>
<evidence type="ECO:0000256" key="4">
    <source>
        <dbReference type="ARBA" id="ARBA00023134"/>
    </source>
</evidence>
<dbReference type="OrthoDB" id="9804504at2"/>
<dbReference type="InterPro" id="IPR050100">
    <property type="entry name" value="TRAFAC_GTPase_members"/>
</dbReference>
<dbReference type="PROSITE" id="PS00301">
    <property type="entry name" value="G_TR_1"/>
    <property type="match status" value="1"/>
</dbReference>
<evidence type="ECO:0000313" key="8">
    <source>
        <dbReference type="Proteomes" id="UP000263993"/>
    </source>
</evidence>
<dbReference type="RefSeq" id="WP_115516367.1">
    <property type="nucleotide sequence ID" value="NZ_QRGO01000001.1"/>
</dbReference>
<dbReference type="InterPro" id="IPR002500">
    <property type="entry name" value="PAPS_reduct_dom"/>
</dbReference>
<keyword evidence="8" id="KW-1185">Reference proteome</keyword>
<dbReference type="Pfam" id="PF22594">
    <property type="entry name" value="GTP-eEF1A_C"/>
    <property type="match status" value="1"/>
</dbReference>
<dbReference type="NCBIfam" id="NF002537">
    <property type="entry name" value="PRK02090.1"/>
    <property type="match status" value="1"/>
</dbReference>
<dbReference type="SUPFAM" id="SSF52402">
    <property type="entry name" value="Adenine nucleotide alpha hydrolases-like"/>
    <property type="match status" value="1"/>
</dbReference>
<accession>A0A371BAG3</accession>
<dbReference type="PANTHER" id="PTHR23115">
    <property type="entry name" value="TRANSLATION FACTOR"/>
    <property type="match status" value="1"/>
</dbReference>
<feature type="binding site" evidence="5">
    <location>
        <position position="556"/>
    </location>
    <ligand>
        <name>[4Fe-4S] cluster</name>
        <dbReference type="ChEBI" id="CHEBI:49883"/>
    </ligand>
</feature>
<name>A0A371BAG3_9BRAD</name>
<keyword evidence="4" id="KW-0342">GTP-binding</keyword>
<feature type="active site" description="Nucleophile; cysteine thiosulfonate intermediate" evidence="5">
    <location>
        <position position="666"/>
    </location>
</feature>
<dbReference type="Proteomes" id="UP000263993">
    <property type="component" value="Unassembled WGS sequence"/>
</dbReference>
<comment type="caution">
    <text evidence="7">The sequence shown here is derived from an EMBL/GenBank/DDBJ whole genome shotgun (WGS) entry which is preliminary data.</text>
</comment>
<comment type="cofactor">
    <cofactor evidence="5">
        <name>[4Fe-4S] cluster</name>
        <dbReference type="ChEBI" id="CHEBI:49883"/>
    </cofactor>
    <text evidence="5">Binds 1 [4Fe-4S] cluster per subunit.</text>
</comment>
<feature type="binding site" evidence="5">
    <location>
        <position position="641"/>
    </location>
    <ligand>
        <name>[4Fe-4S] cluster</name>
        <dbReference type="ChEBI" id="CHEBI:49883"/>
    </ligand>
</feature>
<dbReference type="GO" id="GO:0003924">
    <property type="term" value="F:GTPase activity"/>
    <property type="evidence" value="ECO:0007669"/>
    <property type="project" value="InterPro"/>
</dbReference>
<sequence>MNVLVSPQSVASLKTDQATRIVIVGDVDHGKSTLIGRLLYETGSLPDGKFESLKAMSARRGMPFEWSFLLDALQTERDQGITIDTSQIRFRTALRDFVLIDAPGHIEFLRNMITGAAQADAALLLIDAVEGVREQTRRHGYLLHLLGIRQAAVIVNKMDRVGYSAERFREIADEIGTYLGALDIEPVAVVPISAREGDGITVKTPAIAWHDGPTVTEALDQLTVAPPLQDLDLRLPVQAVYKFDDRRIIAGRIESGRIAVGDEIVVLPGNKSARVKSIEGWPVANDAHTTSSLEAGRSVGVTLDRELFIERGHILALASAPAPVVNGIRARIFWLHSLPLAAGTPIVVRSGTAEIRGRVSAIVNSLDPADLQSAGIDIISQNRIGEVDIALATPAALDTFTNNPLTGRFAIEIDGRIAGGGIAVDVKRVGAGHRNTENLQNRVAALLPRLQAQTAAERLASLRDAIDGRIVFTTSFGIEDQAILHMIAKGSLDIDIVTLDTGRLFPQTHDLWAETERHFGIRIKAFYPRHDELETLVERQGINGFYENREARQACCFARKVEPLDRALANSAAWIAGLRADQSTNRQDMALISADKAHGLIKLSPLFDWSREQVAAFTSANGIPVNALHDKGFASIGCAPCTRALRPGEPERAGRWWWEDETKKECGLHLGR</sequence>
<dbReference type="InterPro" id="IPR009001">
    <property type="entry name" value="Transl_elong_EF1A/Init_IF2_C"/>
</dbReference>
<dbReference type="Gene3D" id="2.40.30.10">
    <property type="entry name" value="Translation factors"/>
    <property type="match status" value="2"/>
</dbReference>
<dbReference type="InterPro" id="IPR031157">
    <property type="entry name" value="G_TR_CS"/>
</dbReference>
<proteinExistence type="inferred from homology"/>
<comment type="function">
    <text evidence="5">Catalyzes the formation of sulfite from adenosine 5'-phosphosulfate (APS) using thioredoxin as an electron donor.</text>
</comment>
<comment type="similarity">
    <text evidence="1 5">Belongs to the PAPS reductase family. CysH subfamily.</text>
</comment>
<dbReference type="SUPFAM" id="SSF50465">
    <property type="entry name" value="EF-Tu/eEF-1alpha/eIF2-gamma C-terminal domain"/>
    <property type="match status" value="1"/>
</dbReference>
<dbReference type="InterPro" id="IPR014729">
    <property type="entry name" value="Rossmann-like_a/b/a_fold"/>
</dbReference>
<dbReference type="GO" id="GO:0019379">
    <property type="term" value="P:sulfate assimilation, phosphoadenylyl sulfate reduction by phosphoadenylyl-sulfate reductase (thioredoxin)"/>
    <property type="evidence" value="ECO:0007669"/>
    <property type="project" value="UniProtKB-UniRule"/>
</dbReference>
<keyword evidence="5" id="KW-0408">Iron</keyword>
<dbReference type="PROSITE" id="PS51722">
    <property type="entry name" value="G_TR_2"/>
    <property type="match status" value="1"/>
</dbReference>
<evidence type="ECO:0000256" key="5">
    <source>
        <dbReference type="HAMAP-Rule" id="MF_00063"/>
    </source>
</evidence>
<dbReference type="GO" id="GO:0005525">
    <property type="term" value="F:GTP binding"/>
    <property type="evidence" value="ECO:0007669"/>
    <property type="project" value="UniProtKB-KW"/>
</dbReference>
<dbReference type="GO" id="GO:0004604">
    <property type="term" value="F:phosphoadenylyl-sulfate reductase (thioredoxin) activity"/>
    <property type="evidence" value="ECO:0007669"/>
    <property type="project" value="UniProtKB-UniRule"/>
</dbReference>
<dbReference type="InterPro" id="IPR009000">
    <property type="entry name" value="Transl_B-barrel_sf"/>
</dbReference>
<evidence type="ECO:0000256" key="1">
    <source>
        <dbReference type="ARBA" id="ARBA00009732"/>
    </source>
</evidence>
<dbReference type="GO" id="GO:0046872">
    <property type="term" value="F:metal ion binding"/>
    <property type="evidence" value="ECO:0007669"/>
    <property type="project" value="UniProtKB-KW"/>
</dbReference>
<comment type="catalytic activity">
    <reaction evidence="5">
        <text>[thioredoxin]-disulfide + sulfite + AMP + 2 H(+) = adenosine 5'-phosphosulfate + [thioredoxin]-dithiol</text>
        <dbReference type="Rhea" id="RHEA:21976"/>
        <dbReference type="Rhea" id="RHEA-COMP:10698"/>
        <dbReference type="Rhea" id="RHEA-COMP:10700"/>
        <dbReference type="ChEBI" id="CHEBI:15378"/>
        <dbReference type="ChEBI" id="CHEBI:17359"/>
        <dbReference type="ChEBI" id="CHEBI:29950"/>
        <dbReference type="ChEBI" id="CHEBI:50058"/>
        <dbReference type="ChEBI" id="CHEBI:58243"/>
        <dbReference type="ChEBI" id="CHEBI:456215"/>
        <dbReference type="EC" id="1.8.4.10"/>
    </reaction>
</comment>
<dbReference type="SUPFAM" id="SSF52540">
    <property type="entry name" value="P-loop containing nucleoside triphosphate hydrolases"/>
    <property type="match status" value="1"/>
</dbReference>
<dbReference type="SUPFAM" id="SSF50447">
    <property type="entry name" value="Translation proteins"/>
    <property type="match status" value="1"/>
</dbReference>
<protein>
    <recommendedName>
        <fullName evidence="5">Adenosine 5'-phosphosulfate reductase</fullName>
        <shortName evidence="5">APS reductase</shortName>
        <ecNumber evidence="5">1.8.4.10</ecNumber>
    </recommendedName>
    <alternativeName>
        <fullName evidence="5">5'-adenylylsulfate reductase</fullName>
    </alternativeName>
    <alternativeName>
        <fullName evidence="5">Thioredoxin-dependent 5'-adenylylsulfate reductase</fullName>
    </alternativeName>
</protein>
<dbReference type="InterPro" id="IPR000795">
    <property type="entry name" value="T_Tr_GTP-bd_dom"/>
</dbReference>
<dbReference type="InterPro" id="IPR004511">
    <property type="entry name" value="PAPS/APS_Rdtase"/>
</dbReference>
<evidence type="ECO:0000259" key="6">
    <source>
        <dbReference type="PROSITE" id="PS51722"/>
    </source>
</evidence>
<keyword evidence="5" id="KW-0963">Cytoplasm</keyword>
<dbReference type="GO" id="GO:0070814">
    <property type="term" value="P:hydrogen sulfide biosynthetic process"/>
    <property type="evidence" value="ECO:0007669"/>
    <property type="project" value="UniProtKB-UniRule"/>
</dbReference>
<feature type="binding site" evidence="5">
    <location>
        <position position="555"/>
    </location>
    <ligand>
        <name>[4Fe-4S] cluster</name>
        <dbReference type="ChEBI" id="CHEBI:49883"/>
    </ligand>
</feature>
<dbReference type="Pfam" id="PF00009">
    <property type="entry name" value="GTP_EFTU"/>
    <property type="match status" value="1"/>
</dbReference>
<feature type="binding site" evidence="5">
    <location>
        <position position="638"/>
    </location>
    <ligand>
        <name>[4Fe-4S] cluster</name>
        <dbReference type="ChEBI" id="CHEBI:49883"/>
    </ligand>
</feature>
<dbReference type="GO" id="GO:0043866">
    <property type="term" value="F:adenylyl-sulfate reductase (thioredoxin) activity"/>
    <property type="evidence" value="ECO:0007669"/>
    <property type="project" value="UniProtKB-EC"/>
</dbReference>
<dbReference type="EC" id="1.8.4.10" evidence="5"/>
<dbReference type="CDD" id="cd23945">
    <property type="entry name" value="PAPS_reductase"/>
    <property type="match status" value="1"/>
</dbReference>
<comment type="pathway">
    <text evidence="5">Sulfur metabolism; hydrogen sulfide biosynthesis; sulfite from sulfate.</text>
</comment>
<evidence type="ECO:0000256" key="2">
    <source>
        <dbReference type="ARBA" id="ARBA00022741"/>
    </source>
</evidence>
<dbReference type="EMBL" id="QRGO01000001">
    <property type="protein sequence ID" value="RDV04341.1"/>
    <property type="molecule type" value="Genomic_DNA"/>
</dbReference>
<dbReference type="InterPro" id="IPR054696">
    <property type="entry name" value="GTP-eEF1A_C"/>
</dbReference>
<organism evidence="7 8">
    <name type="scientific">Undibacter mobilis</name>
    <dbReference type="NCBI Taxonomy" id="2292256"/>
    <lineage>
        <taxon>Bacteria</taxon>
        <taxon>Pseudomonadati</taxon>
        <taxon>Pseudomonadota</taxon>
        <taxon>Alphaproteobacteria</taxon>
        <taxon>Hyphomicrobiales</taxon>
        <taxon>Nitrobacteraceae</taxon>
        <taxon>Undibacter</taxon>
    </lineage>
</organism>
<dbReference type="Gene3D" id="3.40.50.300">
    <property type="entry name" value="P-loop containing nucleotide triphosphate hydrolases"/>
    <property type="match status" value="1"/>
</dbReference>
<evidence type="ECO:0000313" key="7">
    <source>
        <dbReference type="EMBL" id="RDV04341.1"/>
    </source>
</evidence>
<gene>
    <name evidence="5" type="primary">cysH</name>
    <name evidence="7" type="ORF">DXH78_06965</name>
</gene>
<dbReference type="GO" id="GO:0005737">
    <property type="term" value="C:cytoplasm"/>
    <property type="evidence" value="ECO:0007669"/>
    <property type="project" value="UniProtKB-SubCell"/>
</dbReference>
<dbReference type="AlphaFoldDB" id="A0A371BAG3"/>
<keyword evidence="5" id="KW-0411">Iron-sulfur</keyword>
<dbReference type="HAMAP" id="MF_00063">
    <property type="entry name" value="CysH"/>
    <property type="match status" value="1"/>
</dbReference>